<gene>
    <name evidence="1" type="ORF">JCM19239_2738</name>
</gene>
<reference evidence="2" key="1">
    <citation type="submission" date="2014-09" db="EMBL/GenBank/DDBJ databases">
        <title>Vibrio variabilis JCM 19239. (C206) whole genome shotgun sequence.</title>
        <authorList>
            <person name="Sawabe T."/>
            <person name="Meirelles P."/>
            <person name="Nakanishi M."/>
            <person name="Sayaka M."/>
            <person name="Hattori M."/>
            <person name="Ohkuma M."/>
        </authorList>
    </citation>
    <scope>NUCLEOTIDE SEQUENCE [LARGE SCALE GENOMIC DNA]</scope>
    <source>
        <strain evidence="2">JCM 19239</strain>
    </source>
</reference>
<evidence type="ECO:0000313" key="2">
    <source>
        <dbReference type="Proteomes" id="UP000029223"/>
    </source>
</evidence>
<dbReference type="Gene3D" id="3.40.630.30">
    <property type="match status" value="1"/>
</dbReference>
<name>A0ABQ0JK61_9VIBR</name>
<accession>A0ABQ0JK61</accession>
<organism evidence="1 2">
    <name type="scientific">Vibrio variabilis</name>
    <dbReference type="NCBI Taxonomy" id="990271"/>
    <lineage>
        <taxon>Bacteria</taxon>
        <taxon>Pseudomonadati</taxon>
        <taxon>Pseudomonadota</taxon>
        <taxon>Gammaproteobacteria</taxon>
        <taxon>Vibrionales</taxon>
        <taxon>Vibrionaceae</taxon>
        <taxon>Vibrio</taxon>
    </lineage>
</organism>
<dbReference type="EMBL" id="BBMS01000058">
    <property type="protein sequence ID" value="GAL29147.1"/>
    <property type="molecule type" value="Genomic_DNA"/>
</dbReference>
<evidence type="ECO:0008006" key="3">
    <source>
        <dbReference type="Google" id="ProtNLM"/>
    </source>
</evidence>
<dbReference type="SUPFAM" id="SSF55729">
    <property type="entry name" value="Acyl-CoA N-acyltransferases (Nat)"/>
    <property type="match status" value="1"/>
</dbReference>
<comment type="caution">
    <text evidence="1">The sequence shown here is derived from an EMBL/GenBank/DDBJ whole genome shotgun (WGS) entry which is preliminary data.</text>
</comment>
<dbReference type="InterPro" id="IPR016181">
    <property type="entry name" value="Acyl_CoA_acyltransferase"/>
</dbReference>
<sequence length="68" mass="7872">MSLSVRPAKEQDSEQLLELYRQTIRTVNCNDYNKMQIDAWAPLDLTKEIFEGYISRCSPFVVVEGDES</sequence>
<proteinExistence type="predicted"/>
<keyword evidence="2" id="KW-1185">Reference proteome</keyword>
<dbReference type="Proteomes" id="UP000029223">
    <property type="component" value="Unassembled WGS sequence"/>
</dbReference>
<evidence type="ECO:0000313" key="1">
    <source>
        <dbReference type="EMBL" id="GAL29147.1"/>
    </source>
</evidence>
<protein>
    <recommendedName>
        <fullName evidence="3">Acetyltransferase</fullName>
    </recommendedName>
</protein>